<proteinExistence type="inferred from homology"/>
<organism evidence="4 5">
    <name type="scientific">Evansella alkalicola</name>
    <dbReference type="NCBI Taxonomy" id="745819"/>
    <lineage>
        <taxon>Bacteria</taxon>
        <taxon>Bacillati</taxon>
        <taxon>Bacillota</taxon>
        <taxon>Bacilli</taxon>
        <taxon>Bacillales</taxon>
        <taxon>Bacillaceae</taxon>
        <taxon>Evansella</taxon>
    </lineage>
</organism>
<keyword evidence="5" id="KW-1185">Reference proteome</keyword>
<dbReference type="NCBIfam" id="NF010191">
    <property type="entry name" value="PRK13670.1"/>
    <property type="match status" value="1"/>
</dbReference>
<feature type="binding site" evidence="3">
    <location>
        <position position="101"/>
    </location>
    <ligand>
        <name>ATP</name>
        <dbReference type="ChEBI" id="CHEBI:30616"/>
    </ligand>
</feature>
<dbReference type="RefSeq" id="WP_088075817.1">
    <property type="nucleotide sequence ID" value="NZ_JAHQCR010000017.1"/>
</dbReference>
<keyword evidence="3" id="KW-0547">Nucleotide-binding</keyword>
<gene>
    <name evidence="3" type="primary">tmcAL</name>
    <name evidence="4" type="ORF">KS407_03260</name>
</gene>
<dbReference type="Pfam" id="PF05636">
    <property type="entry name" value="HIGH_NTase1"/>
    <property type="match status" value="1"/>
</dbReference>
<sequence length="413" mass="47712">MNILGIVVEYNPFHLGHLHHLRASQEKTKADITIAVMSGSFLQRGEPALTDKWRRTKMALKNGVDLVIELPYIYSTQKAETFSDGAVSLLDTLGVNKLCFGSESGEIDAFQQTVEKVTEHEHELDLLVKQYVKRGLSYPKAFSEAFDDYYQDSSSNTIDLTKPNNILGYQYVKSIKKRASSIKAYTITREKSGYHEKSLSNKIASATAIRHELIEKGEPIERVEANLPKASTEELLEHMKLIGDFAHWEHYFPLLQYKIMTETSETLCQIYECEEGLEHRLKKYIFQTHSFHHFMEKVKTKRYTWTRLQRLFVHILMNTTKAFMEKYCEPLSPPYIRILGMSTEGRDYLSSIKNSLSIPLITRAMQMEHPVLQRDTLSAQIHALPYIKKYGLTEEIKGIPIQFNKEKNVFTNE</sequence>
<reference evidence="4 5" key="1">
    <citation type="submission" date="2021-06" db="EMBL/GenBank/DDBJ databases">
        <title>Bacillus sp. RD4P76, an endophyte from a halophyte.</title>
        <authorList>
            <person name="Sun J.-Q."/>
        </authorList>
    </citation>
    <scope>NUCLEOTIDE SEQUENCE [LARGE SCALE GENOMIC DNA]</scope>
    <source>
        <strain evidence="4 5">JCM 17098</strain>
    </source>
</reference>
<feature type="binding site" evidence="3">
    <location>
        <position position="189"/>
    </location>
    <ligand>
        <name>ATP</name>
        <dbReference type="ChEBI" id="CHEBI:30616"/>
    </ligand>
</feature>
<keyword evidence="2 3" id="KW-0819">tRNA processing</keyword>
<keyword evidence="3" id="KW-0067">ATP-binding</keyword>
<dbReference type="Gene3D" id="3.40.50.620">
    <property type="entry name" value="HUPs"/>
    <property type="match status" value="1"/>
</dbReference>
<evidence type="ECO:0000256" key="1">
    <source>
        <dbReference type="ARBA" id="ARBA00022598"/>
    </source>
</evidence>
<evidence type="ECO:0000256" key="3">
    <source>
        <dbReference type="HAMAP-Rule" id="MF_01539"/>
    </source>
</evidence>
<dbReference type="HAMAP" id="MF_01539">
    <property type="entry name" value="TmcAL"/>
    <property type="match status" value="1"/>
</dbReference>
<dbReference type="PANTHER" id="PTHR37825:SF1">
    <property type="entry name" value="TRNA(MET) CYTIDINE ACETATE LIGASE"/>
    <property type="match status" value="1"/>
</dbReference>
<evidence type="ECO:0000313" key="4">
    <source>
        <dbReference type="EMBL" id="MBU9720460.1"/>
    </source>
</evidence>
<keyword evidence="3" id="KW-0963">Cytoplasm</keyword>
<dbReference type="InterPro" id="IPR014729">
    <property type="entry name" value="Rossmann-like_a/b/a_fold"/>
</dbReference>
<comment type="similarity">
    <text evidence="3">Belongs to the TmcAL family.</text>
</comment>
<comment type="catalytic activity">
    <reaction evidence="3">
        <text>cytidine(34) in elongator tRNA(Met) + acetate + ATP = N(4)-acetylcytidine(34) in elongator tRNA(Met) + AMP + diphosphate</text>
        <dbReference type="Rhea" id="RHEA:58144"/>
        <dbReference type="Rhea" id="RHEA-COMP:10693"/>
        <dbReference type="Rhea" id="RHEA-COMP:10694"/>
        <dbReference type="ChEBI" id="CHEBI:30089"/>
        <dbReference type="ChEBI" id="CHEBI:30616"/>
        <dbReference type="ChEBI" id="CHEBI:33019"/>
        <dbReference type="ChEBI" id="CHEBI:74900"/>
        <dbReference type="ChEBI" id="CHEBI:82748"/>
        <dbReference type="ChEBI" id="CHEBI:456215"/>
    </reaction>
</comment>
<keyword evidence="1 3" id="KW-0436">Ligase</keyword>
<comment type="caution">
    <text evidence="4">The sequence shown here is derived from an EMBL/GenBank/DDBJ whole genome shotgun (WGS) entry which is preliminary data.</text>
</comment>
<feature type="binding site" evidence="3">
    <location>
        <begin position="7"/>
        <end position="20"/>
    </location>
    <ligand>
        <name>ATP</name>
        <dbReference type="ChEBI" id="CHEBI:30616"/>
    </ligand>
</feature>
<evidence type="ECO:0000256" key="2">
    <source>
        <dbReference type="ARBA" id="ARBA00022694"/>
    </source>
</evidence>
<dbReference type="EC" id="6.3.4.-" evidence="3"/>
<accession>A0ABS6JPU5</accession>
<keyword evidence="3" id="KW-0820">tRNA-binding</keyword>
<dbReference type="InterPro" id="IPR008513">
    <property type="entry name" value="tRNA(Met)_cyd_acetate_ligase"/>
</dbReference>
<name>A0ABS6JPU5_9BACI</name>
<protein>
    <recommendedName>
        <fullName evidence="3">tRNA(Met) cytidine acetate ligase</fullName>
        <ecNumber evidence="3">6.3.4.-</ecNumber>
    </recommendedName>
</protein>
<dbReference type="PANTHER" id="PTHR37825">
    <property type="entry name" value="TRNA(MET) CYTIDINE ACETATE LIGASE"/>
    <property type="match status" value="1"/>
</dbReference>
<feature type="binding site" evidence="3">
    <location>
        <position position="164"/>
    </location>
    <ligand>
        <name>ATP</name>
        <dbReference type="ChEBI" id="CHEBI:30616"/>
    </ligand>
</feature>
<comment type="subcellular location">
    <subcellularLocation>
        <location evidence="3">Cytoplasm</location>
    </subcellularLocation>
</comment>
<comment type="function">
    <text evidence="3">Catalyzes the formation of N(4)-acetylcytidine (ac(4)C) at the wobble position of elongator tRNA(Met), using acetate and ATP as substrates. First activates an acetate ion to form acetyladenylate (Ac-AMP) and then transfers the acetyl group to tRNA to form ac(4)C34.</text>
</comment>
<evidence type="ECO:0000313" key="5">
    <source>
        <dbReference type="Proteomes" id="UP000790580"/>
    </source>
</evidence>
<comment type="caution">
    <text evidence="3">Lacks conserved residue(s) required for the propagation of feature annotation.</text>
</comment>
<keyword evidence="3" id="KW-0694">RNA-binding</keyword>
<dbReference type="SUPFAM" id="SSF52374">
    <property type="entry name" value="Nucleotidylyl transferase"/>
    <property type="match status" value="1"/>
</dbReference>
<dbReference type="Proteomes" id="UP000790580">
    <property type="component" value="Unassembled WGS sequence"/>
</dbReference>
<dbReference type="EMBL" id="JAHQCR010000017">
    <property type="protein sequence ID" value="MBU9720460.1"/>
    <property type="molecule type" value="Genomic_DNA"/>
</dbReference>